<evidence type="ECO:0000313" key="1">
    <source>
        <dbReference type="EMBL" id="CAE7210736.1"/>
    </source>
</evidence>
<sequence>FGMLKSFMVNEGVGAIEIEERFETFVKNLRSDRYVTVTLFQLEKIYGSTPEAKEFISQLVKGQAGTPHPQVPATKMYKVLKEILEENQSGSAGSSNVACLHVGLWSAWWSCEPSLAL</sequence>
<organism evidence="1 2">
    <name type="scientific">Symbiodinium necroappetens</name>
    <dbReference type="NCBI Taxonomy" id="1628268"/>
    <lineage>
        <taxon>Eukaryota</taxon>
        <taxon>Sar</taxon>
        <taxon>Alveolata</taxon>
        <taxon>Dinophyceae</taxon>
        <taxon>Suessiales</taxon>
        <taxon>Symbiodiniaceae</taxon>
        <taxon>Symbiodinium</taxon>
    </lineage>
</organism>
<dbReference type="AlphaFoldDB" id="A0A812JX31"/>
<name>A0A812JX31_9DINO</name>
<accession>A0A812JX31</accession>
<comment type="caution">
    <text evidence="1">The sequence shown here is derived from an EMBL/GenBank/DDBJ whole genome shotgun (WGS) entry which is preliminary data.</text>
</comment>
<feature type="non-terminal residue" evidence="1">
    <location>
        <position position="117"/>
    </location>
</feature>
<gene>
    <name evidence="1" type="ORF">SNEC2469_LOCUS2117</name>
</gene>
<evidence type="ECO:0000313" key="2">
    <source>
        <dbReference type="Proteomes" id="UP000601435"/>
    </source>
</evidence>
<dbReference type="EMBL" id="CAJNJA010006464">
    <property type="protein sequence ID" value="CAE7210736.1"/>
    <property type="molecule type" value="Genomic_DNA"/>
</dbReference>
<protein>
    <submittedName>
        <fullName evidence="1">Uncharacterized protein</fullName>
    </submittedName>
</protein>
<proteinExistence type="predicted"/>
<dbReference type="Proteomes" id="UP000601435">
    <property type="component" value="Unassembled WGS sequence"/>
</dbReference>
<keyword evidence="2" id="KW-1185">Reference proteome</keyword>
<reference evidence="1" key="1">
    <citation type="submission" date="2021-02" db="EMBL/GenBank/DDBJ databases">
        <authorList>
            <person name="Dougan E. K."/>
            <person name="Rhodes N."/>
            <person name="Thang M."/>
            <person name="Chan C."/>
        </authorList>
    </citation>
    <scope>NUCLEOTIDE SEQUENCE</scope>
</reference>